<dbReference type="Proteomes" id="UP001139028">
    <property type="component" value="Unassembled WGS sequence"/>
</dbReference>
<dbReference type="InterPro" id="IPR036134">
    <property type="entry name" value="Crypto/Photolyase_FAD-like_sf"/>
</dbReference>
<comment type="caution">
    <text evidence="1">The sequence shown here is derived from an EMBL/GenBank/DDBJ whole genome shotgun (WGS) entry which is preliminary data.</text>
</comment>
<dbReference type="Gene3D" id="1.10.579.10">
    <property type="entry name" value="DNA Cyclobutane Dipyrimidine Photolyase, subunit A, domain 3"/>
    <property type="match status" value="1"/>
</dbReference>
<dbReference type="Gene3D" id="3.40.50.620">
    <property type="entry name" value="HUPs"/>
    <property type="match status" value="1"/>
</dbReference>
<evidence type="ECO:0000313" key="2">
    <source>
        <dbReference type="Proteomes" id="UP001139028"/>
    </source>
</evidence>
<dbReference type="AlphaFoldDB" id="A0A9X2EQ71"/>
<dbReference type="EMBL" id="JALBWM010000080">
    <property type="protein sequence ID" value="MCO1335755.1"/>
    <property type="molecule type" value="Genomic_DNA"/>
</dbReference>
<dbReference type="InterPro" id="IPR007357">
    <property type="entry name" value="PhrB-like"/>
</dbReference>
<organism evidence="1 2">
    <name type="scientific">Microbulbifer okhotskensis</name>
    <dbReference type="NCBI Taxonomy" id="2926617"/>
    <lineage>
        <taxon>Bacteria</taxon>
        <taxon>Pseudomonadati</taxon>
        <taxon>Pseudomonadota</taxon>
        <taxon>Gammaproteobacteria</taxon>
        <taxon>Cellvibrionales</taxon>
        <taxon>Microbulbiferaceae</taxon>
        <taxon>Microbulbifer</taxon>
    </lineage>
</organism>
<name>A0A9X2EQ71_9GAMM</name>
<dbReference type="InterPro" id="IPR052551">
    <property type="entry name" value="UV-DNA_repair_photolyase"/>
</dbReference>
<keyword evidence="2" id="KW-1185">Reference proteome</keyword>
<accession>A0A9X2EQ71</accession>
<dbReference type="PANTHER" id="PTHR38657:SF1">
    <property type="entry name" value="SLR1343 PROTEIN"/>
    <property type="match status" value="1"/>
</dbReference>
<evidence type="ECO:0000313" key="1">
    <source>
        <dbReference type="EMBL" id="MCO1335755.1"/>
    </source>
</evidence>
<dbReference type="InterPro" id="IPR014729">
    <property type="entry name" value="Rossmann-like_a/b/a_fold"/>
</dbReference>
<reference evidence="1" key="1">
    <citation type="journal article" date="2022" name="Arch. Microbiol.">
        <title>Microbulbifer okhotskensis sp. nov., isolated from a deep bottom sediment of the Okhotsk Sea.</title>
        <authorList>
            <person name="Romanenko L."/>
            <person name="Kurilenko V."/>
            <person name="Otstavnykh N."/>
            <person name="Velansky P."/>
            <person name="Isaeva M."/>
            <person name="Mikhailov V."/>
        </authorList>
    </citation>
    <scope>NUCLEOTIDE SEQUENCE</scope>
    <source>
        <strain evidence="1">OS29</strain>
    </source>
</reference>
<dbReference type="PANTHER" id="PTHR38657">
    <property type="entry name" value="SLR1343 PROTEIN"/>
    <property type="match status" value="1"/>
</dbReference>
<sequence>MTKFEYQLPDEYRLDQQLQEFSRNLGIESQAYDSEHFFTDREELALFFRGKKTLLMESFYRHMRRKHKILLEEGKPEGGKWNFDQNNRKKWNEGSGIPAQFFFHKNVNETFTRIKNSGIHSIGKVDPLRFSWPVTRSESLKLLHHFCENLLGHFGDFQDAMDPDEIYLYHSRLSFSLNSKLLSPKEVIHTVLKKWKVNTDKIGINQIEGFIRQILGWREYMRGIYWMSMPEYGVCNKLRNKNHLPDFYWNADTNMNCLHHTIKNSLDNAYAHHIQRLMITGNFALLTQTDPDQVDAWYLY</sequence>
<dbReference type="SUPFAM" id="SSF48173">
    <property type="entry name" value="Cryptochrome/photolyase FAD-binding domain"/>
    <property type="match status" value="1"/>
</dbReference>
<dbReference type="Gene3D" id="1.25.40.80">
    <property type="match status" value="1"/>
</dbReference>
<dbReference type="Pfam" id="PF04244">
    <property type="entry name" value="DPRP"/>
    <property type="match status" value="1"/>
</dbReference>
<gene>
    <name evidence="1" type="ORF">MO867_15570</name>
</gene>
<proteinExistence type="predicted"/>
<protein>
    <submittedName>
        <fullName evidence="1">Cryptochrome/photolyase family protein</fullName>
    </submittedName>
</protein>
<dbReference type="RefSeq" id="WP_252470792.1">
    <property type="nucleotide sequence ID" value="NZ_JALBWM010000080.1"/>
</dbReference>